<keyword evidence="2 3" id="KW-0802">TPR repeat</keyword>
<dbReference type="Gene3D" id="1.25.40.10">
    <property type="entry name" value="Tetratricopeptide repeat domain"/>
    <property type="match status" value="4"/>
</dbReference>
<evidence type="ECO:0000313" key="5">
    <source>
        <dbReference type="Proteomes" id="UP001162131"/>
    </source>
</evidence>
<dbReference type="Pfam" id="PF13181">
    <property type="entry name" value="TPR_8"/>
    <property type="match status" value="2"/>
</dbReference>
<name>A0AAU9JXV1_9CILI</name>
<accession>A0AAU9JXV1</accession>
<feature type="repeat" description="TPR" evidence="3">
    <location>
        <begin position="455"/>
        <end position="488"/>
    </location>
</feature>
<gene>
    <name evidence="4" type="ORF">BSTOLATCC_MIC48171</name>
</gene>
<dbReference type="Pfam" id="PF13424">
    <property type="entry name" value="TPR_12"/>
    <property type="match status" value="2"/>
</dbReference>
<proteinExistence type="predicted"/>
<dbReference type="SMART" id="SM00028">
    <property type="entry name" value="TPR"/>
    <property type="match status" value="10"/>
</dbReference>
<dbReference type="SUPFAM" id="SSF48452">
    <property type="entry name" value="TPR-like"/>
    <property type="match status" value="3"/>
</dbReference>
<dbReference type="EMBL" id="CAJZBQ010000047">
    <property type="protein sequence ID" value="CAG9329347.1"/>
    <property type="molecule type" value="Genomic_DNA"/>
</dbReference>
<evidence type="ECO:0000313" key="4">
    <source>
        <dbReference type="EMBL" id="CAG9329347.1"/>
    </source>
</evidence>
<feature type="repeat" description="TPR" evidence="3">
    <location>
        <begin position="497"/>
        <end position="530"/>
    </location>
</feature>
<dbReference type="PROSITE" id="PS50005">
    <property type="entry name" value="TPR"/>
    <property type="match status" value="3"/>
</dbReference>
<dbReference type="InterPro" id="IPR019734">
    <property type="entry name" value="TPR_rpt"/>
</dbReference>
<evidence type="ECO:0000256" key="2">
    <source>
        <dbReference type="ARBA" id="ARBA00022803"/>
    </source>
</evidence>
<reference evidence="4" key="1">
    <citation type="submission" date="2021-09" db="EMBL/GenBank/DDBJ databases">
        <authorList>
            <consortium name="AG Swart"/>
            <person name="Singh M."/>
            <person name="Singh A."/>
            <person name="Seah K."/>
            <person name="Emmerich C."/>
        </authorList>
    </citation>
    <scope>NUCLEOTIDE SEQUENCE</scope>
    <source>
        <strain evidence="4">ATCC30299</strain>
    </source>
</reference>
<dbReference type="PANTHER" id="PTHR45641">
    <property type="entry name" value="TETRATRICOPEPTIDE REPEAT PROTEIN (AFU_ORTHOLOGUE AFUA_6G03870)"/>
    <property type="match status" value="1"/>
</dbReference>
<feature type="repeat" description="TPR" evidence="3">
    <location>
        <begin position="76"/>
        <end position="109"/>
    </location>
</feature>
<dbReference type="Pfam" id="PF13374">
    <property type="entry name" value="TPR_10"/>
    <property type="match status" value="1"/>
</dbReference>
<dbReference type="AlphaFoldDB" id="A0AAU9JXV1"/>
<dbReference type="InterPro" id="IPR011990">
    <property type="entry name" value="TPR-like_helical_dom_sf"/>
</dbReference>
<sequence length="682" mass="79648">MAFRSLCRLGRILASKSTSRVSYHFRIQSHLAFQNRLISFNPIRYFHTDFGSIVEELQLKTSKMEGKWGENSPYLVIPYSELGTAYREWGDLSTSVSFFEKAIKIIENYRETDLIYLRNSYINLAHTYGNLENIENIENAIEYFQKSLNISKERFGNNSKEVSVTLYNIAKLYMHEKNIDKAYEHLQLALPFMETKAESCDEDVGCYFILHGHVSGLKFKKNRSINSFKTARKIFERISWQISNKIEEMDNHLELTYSYFGRFQENKPNLEFIENIRKTLGKPDESLKDPYKNYGFLYQKMKKMKKFDENIKEEEKIVNELGWDNSIYMAFIYNLSGNDLKSIGDTESCKYWFEKSLKILQAHQNSKTEKMVICYRNLSKDASDRKDYERAIEYCQKVIDLQWALEFDYNEIASSLVTLGSYCHAKGELIAAESHMTEAKQILEEKLIEDESLLEFYYSTLGLLYRDQGKYSESFAVYEKVLKFKAKNLGESHFTIADIHSKIGLIYEKWGKLSEAVDEYKKAISLNLKSLGRDHPNTSAYIDLLGNACQRIGNIEEAIIEHKAALDINRAVFEENSFRVGQSYSNLAFDYQNLRNWDQAIEFHNKSINVYKECYDNSRDIVDCYAGELIRLGETYEMKGDTNNALINYGKGSKIYVDFYGENHEYATKIQMKIDRVQNLKI</sequence>
<evidence type="ECO:0000256" key="1">
    <source>
        <dbReference type="ARBA" id="ARBA00022737"/>
    </source>
</evidence>
<evidence type="ECO:0000256" key="3">
    <source>
        <dbReference type="PROSITE-ProRule" id="PRU00339"/>
    </source>
</evidence>
<protein>
    <submittedName>
        <fullName evidence="4">Uncharacterized protein</fullName>
    </submittedName>
</protein>
<comment type="caution">
    <text evidence="4">The sequence shown here is derived from an EMBL/GenBank/DDBJ whole genome shotgun (WGS) entry which is preliminary data.</text>
</comment>
<keyword evidence="5" id="KW-1185">Reference proteome</keyword>
<dbReference type="Proteomes" id="UP001162131">
    <property type="component" value="Unassembled WGS sequence"/>
</dbReference>
<organism evidence="4 5">
    <name type="scientific">Blepharisma stoltei</name>
    <dbReference type="NCBI Taxonomy" id="1481888"/>
    <lineage>
        <taxon>Eukaryota</taxon>
        <taxon>Sar</taxon>
        <taxon>Alveolata</taxon>
        <taxon>Ciliophora</taxon>
        <taxon>Postciliodesmatophora</taxon>
        <taxon>Heterotrichea</taxon>
        <taxon>Heterotrichida</taxon>
        <taxon>Blepharismidae</taxon>
        <taxon>Blepharisma</taxon>
    </lineage>
</organism>
<keyword evidence="1" id="KW-0677">Repeat</keyword>
<dbReference type="PANTHER" id="PTHR45641:SF19">
    <property type="entry name" value="NEPHROCYSTIN-3"/>
    <property type="match status" value="1"/>
</dbReference>